<protein>
    <submittedName>
        <fullName evidence="2">Uncharacterized protein</fullName>
    </submittedName>
</protein>
<dbReference type="EMBL" id="CP075546">
    <property type="protein sequence ID" value="QVV89239.1"/>
    <property type="molecule type" value="Genomic_DNA"/>
</dbReference>
<dbReference type="RefSeq" id="WP_214420039.1">
    <property type="nucleotide sequence ID" value="NZ_CP075546.1"/>
</dbReference>
<feature type="transmembrane region" description="Helical" evidence="1">
    <location>
        <begin position="419"/>
        <end position="437"/>
    </location>
</feature>
<evidence type="ECO:0000256" key="1">
    <source>
        <dbReference type="SAM" id="Phobius"/>
    </source>
</evidence>
<sequence length="497" mass="54924">MNNISCFSIVLICLFFVGSVSAVEKTSLFYDQADIGDENRYWNGLGELTVSDPGSSYRLLLHDNTLVSYASNADDIKYNLSDIKFYSTEPENYLQALYFTPAPSGHGIFSATVNLTTLSAGETEREVKIEIENGGQVIYLNGPLFFEDDRISKVGDKKIIQITTTEPTISFKFMTELATNIISVLASILIFILIVLIVLFLRRKYIFGTVRNTLNGLFFSLKSLSETKSDNNKGFLSLSLPYTGSDIIGYCQNNIRKDKQGIHLTIPSAYRNSQGEKGLFGFFRELSFRDEKGLHILIPSMVITGVGIIVLLYVIWSISGYLAGMISPDMSHIPIFIILILLIGIIGVFFPKSLKEKIHEFAHKMFDTAEGTLTVRISEMVFSIFATVVFVLMILWALQILFTHYETMLIGLGSLSSKLSVAILVTLAVLTAALVLSSRTPKDYCVTISVIVGGVVLLSLFGMIGLLAIPVAVLAGGFLNLLIRVIFIHESTNRGIE</sequence>
<feature type="transmembrane region" description="Helical" evidence="1">
    <location>
        <begin position="380"/>
        <end position="399"/>
    </location>
</feature>
<feature type="transmembrane region" description="Helical" evidence="1">
    <location>
        <begin position="444"/>
        <end position="461"/>
    </location>
</feature>
<evidence type="ECO:0000313" key="3">
    <source>
        <dbReference type="Proteomes" id="UP000680656"/>
    </source>
</evidence>
<organism evidence="2 3">
    <name type="scientific">Methanospirillum purgamenti</name>
    <dbReference type="NCBI Taxonomy" id="2834276"/>
    <lineage>
        <taxon>Archaea</taxon>
        <taxon>Methanobacteriati</taxon>
        <taxon>Methanobacteriota</taxon>
        <taxon>Stenosarchaea group</taxon>
        <taxon>Methanomicrobia</taxon>
        <taxon>Methanomicrobiales</taxon>
        <taxon>Methanospirillaceae</taxon>
        <taxon>Methanospirillum</taxon>
    </lineage>
</organism>
<dbReference type="GeneID" id="65095817"/>
<evidence type="ECO:0000313" key="2">
    <source>
        <dbReference type="EMBL" id="QVV89239.1"/>
    </source>
</evidence>
<gene>
    <name evidence="2" type="ORF">KHC33_01495</name>
</gene>
<feature type="transmembrane region" description="Helical" evidence="1">
    <location>
        <begin position="294"/>
        <end position="318"/>
    </location>
</feature>
<accession>A0A8E7AZN6</accession>
<feature type="transmembrane region" description="Helical" evidence="1">
    <location>
        <begin position="181"/>
        <end position="201"/>
    </location>
</feature>
<feature type="transmembrane region" description="Helical" evidence="1">
    <location>
        <begin position="330"/>
        <end position="350"/>
    </location>
</feature>
<dbReference type="AlphaFoldDB" id="A0A8E7AZN6"/>
<keyword evidence="3" id="KW-1185">Reference proteome</keyword>
<reference evidence="2 3" key="1">
    <citation type="submission" date="2021-05" db="EMBL/GenBank/DDBJ databases">
        <title>A novel Methanospirillum isolate from a pyrite-forming mixed culture.</title>
        <authorList>
            <person name="Bunk B."/>
            <person name="Sproer C."/>
            <person name="Spring S."/>
            <person name="Pester M."/>
        </authorList>
    </citation>
    <scope>NUCLEOTIDE SEQUENCE [LARGE SCALE GENOMIC DNA]</scope>
    <source>
        <strain evidence="2 3">J.3.6.1-F.2.7.3</strain>
    </source>
</reference>
<dbReference type="KEGG" id="mrtj:KHC33_01495"/>
<proteinExistence type="predicted"/>
<keyword evidence="1" id="KW-0812">Transmembrane</keyword>
<dbReference type="Proteomes" id="UP000680656">
    <property type="component" value="Chromosome"/>
</dbReference>
<feature type="transmembrane region" description="Helical" evidence="1">
    <location>
        <begin position="467"/>
        <end position="487"/>
    </location>
</feature>
<keyword evidence="1" id="KW-1133">Transmembrane helix</keyword>
<keyword evidence="1" id="KW-0472">Membrane</keyword>
<name>A0A8E7AZN6_9EURY</name>